<dbReference type="GO" id="GO:0016887">
    <property type="term" value="F:ATP hydrolysis activity"/>
    <property type="evidence" value="ECO:0007669"/>
    <property type="project" value="InterPro"/>
</dbReference>
<dbReference type="EMBL" id="PUEJ01000009">
    <property type="protein sequence ID" value="PRH85262.1"/>
    <property type="molecule type" value="Genomic_DNA"/>
</dbReference>
<dbReference type="GO" id="GO:0005524">
    <property type="term" value="F:ATP binding"/>
    <property type="evidence" value="ECO:0007669"/>
    <property type="project" value="UniProtKB-KW"/>
</dbReference>
<dbReference type="Gene3D" id="3.40.50.300">
    <property type="entry name" value="P-loop containing nucleotide triphosphate hydrolases"/>
    <property type="match status" value="1"/>
</dbReference>
<dbReference type="RefSeq" id="WP_105864353.1">
    <property type="nucleotide sequence ID" value="NZ_PUEJ01000009.1"/>
</dbReference>
<keyword evidence="4 6" id="KW-0067">ATP-binding</keyword>
<evidence type="ECO:0000256" key="2">
    <source>
        <dbReference type="ARBA" id="ARBA00022448"/>
    </source>
</evidence>
<gene>
    <name evidence="6" type="ORF">C5L14_22690</name>
</gene>
<evidence type="ECO:0000256" key="1">
    <source>
        <dbReference type="ARBA" id="ARBA00005417"/>
    </source>
</evidence>
<dbReference type="OrthoDB" id="9807242at2"/>
<dbReference type="InterPro" id="IPR027417">
    <property type="entry name" value="P-loop_NTPase"/>
</dbReference>
<dbReference type="AlphaFoldDB" id="A0A2S9Q7D0"/>
<feature type="domain" description="ABC transporter" evidence="5">
    <location>
        <begin position="2"/>
        <end position="228"/>
    </location>
</feature>
<dbReference type="InterPro" id="IPR017871">
    <property type="entry name" value="ABC_transporter-like_CS"/>
</dbReference>
<keyword evidence="2" id="KW-0813">Transport</keyword>
<evidence type="ECO:0000313" key="6">
    <source>
        <dbReference type="EMBL" id="PRH85262.1"/>
    </source>
</evidence>
<dbReference type="SMART" id="SM00382">
    <property type="entry name" value="AAA"/>
    <property type="match status" value="1"/>
</dbReference>
<dbReference type="InterPro" id="IPR003439">
    <property type="entry name" value="ABC_transporter-like_ATP-bd"/>
</dbReference>
<dbReference type="InterPro" id="IPR050166">
    <property type="entry name" value="ABC_transporter_ATP-bind"/>
</dbReference>
<dbReference type="PROSITE" id="PS00211">
    <property type="entry name" value="ABC_TRANSPORTER_1"/>
    <property type="match status" value="1"/>
</dbReference>
<evidence type="ECO:0000256" key="4">
    <source>
        <dbReference type="ARBA" id="ARBA00022840"/>
    </source>
</evidence>
<proteinExistence type="inferred from homology"/>
<dbReference type="Proteomes" id="UP000237682">
    <property type="component" value="Unassembled WGS sequence"/>
</dbReference>
<dbReference type="Pfam" id="PF00005">
    <property type="entry name" value="ABC_tran"/>
    <property type="match status" value="1"/>
</dbReference>
<keyword evidence="3" id="KW-0547">Nucleotide-binding</keyword>
<dbReference type="InterPro" id="IPR003593">
    <property type="entry name" value="AAA+_ATPase"/>
</dbReference>
<dbReference type="PANTHER" id="PTHR42788">
    <property type="entry name" value="TAURINE IMPORT ATP-BINDING PROTEIN-RELATED"/>
    <property type="match status" value="1"/>
</dbReference>
<evidence type="ECO:0000313" key="7">
    <source>
        <dbReference type="Proteomes" id="UP000237682"/>
    </source>
</evidence>
<dbReference type="SUPFAM" id="SSF52540">
    <property type="entry name" value="P-loop containing nucleoside triphosphate hydrolases"/>
    <property type="match status" value="1"/>
</dbReference>
<dbReference type="PANTHER" id="PTHR42788:SF19">
    <property type="entry name" value="ALIPHATIC SULFONATES IMPORT ATP-BINDING PROTEIN SSUB 2"/>
    <property type="match status" value="1"/>
</dbReference>
<sequence>MLSLRSLDKIYANGTQALRGIDLSVAPGEAVAIIGGSGSGKSTLLRLIGGLETATRGQVEIDGVPVAAPAETVGFVFQEPRLLPWLNVAGNVAFGLAGLPRHDRDRRVDEVLARVGLEGQGERWPKELSGGMAQRVAIARTLAAQPSILLLDEPFSALDALTRASLQDHVAKLWLEDRQTLLLVTHDIEEALLLADRIIVLAPRPGRIEEMVTVDLPRPRDRDSPAFEQARRDLRKALDRSLHGQSVLRSDGVT</sequence>
<protein>
    <submittedName>
        <fullName evidence="6">Nitrate/sulfonate/bicarbonate ABC transporter ATP-binding protein</fullName>
    </submittedName>
</protein>
<evidence type="ECO:0000256" key="3">
    <source>
        <dbReference type="ARBA" id="ARBA00022741"/>
    </source>
</evidence>
<comment type="similarity">
    <text evidence="1">Belongs to the ABC transporter superfamily.</text>
</comment>
<reference evidence="6 7" key="1">
    <citation type="submission" date="2018-02" db="EMBL/GenBank/DDBJ databases">
        <title>Whole genome sequencing of endophytic bacterium.</title>
        <authorList>
            <person name="Eedara R."/>
            <person name="Podile A.R."/>
        </authorList>
    </citation>
    <scope>NUCLEOTIDE SEQUENCE [LARGE SCALE GENOMIC DNA]</scope>
    <source>
        <strain evidence="6 7">RP1T</strain>
    </source>
</reference>
<dbReference type="CDD" id="cd03293">
    <property type="entry name" value="ABC_NrtD_SsuB_transporters"/>
    <property type="match status" value="1"/>
</dbReference>
<evidence type="ECO:0000259" key="5">
    <source>
        <dbReference type="PROSITE" id="PS50893"/>
    </source>
</evidence>
<accession>A0A2S9Q7D0</accession>
<dbReference type="PROSITE" id="PS50893">
    <property type="entry name" value="ABC_TRANSPORTER_2"/>
    <property type="match status" value="1"/>
</dbReference>
<name>A0A2S9Q7D0_9HYPH</name>
<organism evidence="6 7">
    <name type="scientific">Labrys okinawensis</name>
    <dbReference type="NCBI Taxonomy" id="346911"/>
    <lineage>
        <taxon>Bacteria</taxon>
        <taxon>Pseudomonadati</taxon>
        <taxon>Pseudomonadota</taxon>
        <taxon>Alphaproteobacteria</taxon>
        <taxon>Hyphomicrobiales</taxon>
        <taxon>Xanthobacteraceae</taxon>
        <taxon>Labrys</taxon>
    </lineage>
</organism>
<comment type="caution">
    <text evidence="6">The sequence shown here is derived from an EMBL/GenBank/DDBJ whole genome shotgun (WGS) entry which is preliminary data.</text>
</comment>
<keyword evidence="7" id="KW-1185">Reference proteome</keyword>